<keyword evidence="1" id="KW-1185">Reference proteome</keyword>
<sequence length="205" mass="23204">MLKCGCDKVLTVKTDMLDALVIYSDLSCCNRDNDSPIPDYSSTPCDTARIVYCICTIDVENPSVNYYYCRYNIVIVSFIGCRPRGPICFEAKIDESMEDLQAHLTVTHGADNDYARQLKGHLLAFSDGMGRNVMQSTERNRTKGKFSFHSVRLEVTVGRFLHNCSYPFRLKVAFQAERFKLLAICSIRKGGKGIRPNVYFIGIHC</sequence>
<dbReference type="WBParaSite" id="nRc.2.0.1.t47370-RA">
    <property type="protein sequence ID" value="nRc.2.0.1.t47370-RA"/>
    <property type="gene ID" value="nRc.2.0.1.g47370"/>
</dbReference>
<reference evidence="2" key="1">
    <citation type="submission" date="2022-11" db="UniProtKB">
        <authorList>
            <consortium name="WormBaseParasite"/>
        </authorList>
    </citation>
    <scope>IDENTIFICATION</scope>
</reference>
<dbReference type="AlphaFoldDB" id="A0A915L8C6"/>
<evidence type="ECO:0000313" key="2">
    <source>
        <dbReference type="WBParaSite" id="nRc.2.0.1.t47370-RA"/>
    </source>
</evidence>
<proteinExistence type="predicted"/>
<organism evidence="1 2">
    <name type="scientific">Romanomermis culicivorax</name>
    <name type="common">Nematode worm</name>
    <dbReference type="NCBI Taxonomy" id="13658"/>
    <lineage>
        <taxon>Eukaryota</taxon>
        <taxon>Metazoa</taxon>
        <taxon>Ecdysozoa</taxon>
        <taxon>Nematoda</taxon>
        <taxon>Enoplea</taxon>
        <taxon>Dorylaimia</taxon>
        <taxon>Mermithida</taxon>
        <taxon>Mermithoidea</taxon>
        <taxon>Mermithidae</taxon>
        <taxon>Romanomermis</taxon>
    </lineage>
</organism>
<protein>
    <submittedName>
        <fullName evidence="2">Uncharacterized protein</fullName>
    </submittedName>
</protein>
<name>A0A915L8C6_ROMCU</name>
<dbReference type="Proteomes" id="UP000887565">
    <property type="component" value="Unplaced"/>
</dbReference>
<accession>A0A915L8C6</accession>
<evidence type="ECO:0000313" key="1">
    <source>
        <dbReference type="Proteomes" id="UP000887565"/>
    </source>
</evidence>